<dbReference type="Proteomes" id="UP000265916">
    <property type="component" value="Unassembled WGS sequence"/>
</dbReference>
<comment type="caution">
    <text evidence="2">The sequence shown here is derived from an EMBL/GenBank/DDBJ whole genome shotgun (WGS) entry which is preliminary data.</text>
</comment>
<feature type="transmembrane region" description="Helical" evidence="1">
    <location>
        <begin position="46"/>
        <end position="69"/>
    </location>
</feature>
<name>A0A3A1YK63_9GAMM</name>
<accession>A0A3A1YK63</accession>
<dbReference type="AlphaFoldDB" id="A0A3A1YK63"/>
<keyword evidence="3" id="KW-1185">Reference proteome</keyword>
<organism evidence="2 3">
    <name type="scientific">Psittacicella hinzii</name>
    <dbReference type="NCBI Taxonomy" id="2028575"/>
    <lineage>
        <taxon>Bacteria</taxon>
        <taxon>Pseudomonadati</taxon>
        <taxon>Pseudomonadota</taxon>
        <taxon>Gammaproteobacteria</taxon>
        <taxon>Pasteurellales</taxon>
        <taxon>Psittacicellaceae</taxon>
        <taxon>Psittacicella</taxon>
    </lineage>
</organism>
<evidence type="ECO:0008006" key="4">
    <source>
        <dbReference type="Google" id="ProtNLM"/>
    </source>
</evidence>
<evidence type="ECO:0000256" key="1">
    <source>
        <dbReference type="SAM" id="Phobius"/>
    </source>
</evidence>
<protein>
    <recommendedName>
        <fullName evidence="4">DUF4407 domain-containing protein</fullName>
    </recommendedName>
</protein>
<dbReference type="EMBL" id="NRJG01000089">
    <property type="protein sequence ID" value="RIY37430.1"/>
    <property type="molecule type" value="Genomic_DNA"/>
</dbReference>
<evidence type="ECO:0000313" key="3">
    <source>
        <dbReference type="Proteomes" id="UP000265916"/>
    </source>
</evidence>
<evidence type="ECO:0000313" key="2">
    <source>
        <dbReference type="EMBL" id="RIY37430.1"/>
    </source>
</evidence>
<feature type="transmembrane region" description="Helical" evidence="1">
    <location>
        <begin position="305"/>
        <end position="327"/>
    </location>
</feature>
<feature type="transmembrane region" description="Helical" evidence="1">
    <location>
        <begin position="16"/>
        <end position="34"/>
    </location>
</feature>
<sequence length="354" mass="39327">MVLDNVKKVEKVTVPGWIHIALIILLGISFYETFIGYSELMGKFPALGFSLAVTLILFAGTITIGKAVVNRESVVAPFLFTIVFALVTYAGNFNAFFTQFNTEIIYRKELTLHKDELKDVLESAKKVVAVKSADDLKLQSDVKELVSQLEIQVTDPSRPGFGKRATELLAEISKVLGKPLTELSHKDAPQALRLYKEQIDKILNERLKNSELGKAQILLNNVTAAANAQSVKIDKVLQGGRGEIIRTHGYSVIQESVDTVNALRTEVAKYADDEELYKFEPTKFGAEEIGKITYAFSEGWGNYKFISIFITILCLIIDLAAPLYLIFVVGDRVKKLAEKNNTSNRRRAASSSLD</sequence>
<keyword evidence="1" id="KW-0472">Membrane</keyword>
<feature type="transmembrane region" description="Helical" evidence="1">
    <location>
        <begin position="75"/>
        <end position="97"/>
    </location>
</feature>
<dbReference type="RefSeq" id="WP_119531623.1">
    <property type="nucleotide sequence ID" value="NZ_JBHSSP010000010.1"/>
</dbReference>
<keyword evidence="1" id="KW-0812">Transmembrane</keyword>
<proteinExistence type="predicted"/>
<keyword evidence="1" id="KW-1133">Transmembrane helix</keyword>
<reference evidence="2 3" key="1">
    <citation type="submission" date="2017-08" db="EMBL/GenBank/DDBJ databases">
        <title>Reclassification of Bisgaard taxon 37 and 44.</title>
        <authorList>
            <person name="Christensen H."/>
        </authorList>
    </citation>
    <scope>NUCLEOTIDE SEQUENCE [LARGE SCALE GENOMIC DNA]</scope>
    <source>
        <strain evidence="2 3">111</strain>
    </source>
</reference>
<gene>
    <name evidence="2" type="ORF">CKF58_05070</name>
</gene>